<dbReference type="InterPro" id="IPR029026">
    <property type="entry name" value="tRNA_m1G_MTases_N"/>
</dbReference>
<dbReference type="RefSeq" id="WP_057873946.1">
    <property type="nucleotide sequence ID" value="NZ_AYYI01000036.1"/>
</dbReference>
<dbReference type="SUPFAM" id="SSF75217">
    <property type="entry name" value="alpha/beta knot"/>
    <property type="match status" value="1"/>
</dbReference>
<dbReference type="PANTHER" id="PTHR43191:SF2">
    <property type="entry name" value="RRNA METHYLTRANSFERASE 3, MITOCHONDRIAL"/>
    <property type="match status" value="1"/>
</dbReference>
<keyword evidence="6" id="KW-1185">Reference proteome</keyword>
<name>A0A0R2D1A4_9LACO</name>
<dbReference type="PANTHER" id="PTHR43191">
    <property type="entry name" value="RRNA METHYLTRANSFERASE 3"/>
    <property type="match status" value="1"/>
</dbReference>
<feature type="domain" description="RNA 2-O ribose methyltransferase substrate binding" evidence="4">
    <location>
        <begin position="31"/>
        <end position="99"/>
    </location>
</feature>
<keyword evidence="3 5" id="KW-0808">Transferase</keyword>
<dbReference type="GO" id="GO:0003723">
    <property type="term" value="F:RNA binding"/>
    <property type="evidence" value="ECO:0007669"/>
    <property type="project" value="InterPro"/>
</dbReference>
<dbReference type="InterPro" id="IPR001537">
    <property type="entry name" value="SpoU_MeTrfase"/>
</dbReference>
<dbReference type="Proteomes" id="UP000051638">
    <property type="component" value="Unassembled WGS sequence"/>
</dbReference>
<evidence type="ECO:0000256" key="1">
    <source>
        <dbReference type="ARBA" id="ARBA00007228"/>
    </source>
</evidence>
<dbReference type="STRING" id="1423796.FC24_GL001379"/>
<evidence type="ECO:0000256" key="3">
    <source>
        <dbReference type="ARBA" id="ARBA00022679"/>
    </source>
</evidence>
<organism evidence="5 6">
    <name type="scientific">Loigolactobacillus rennini DSM 20253</name>
    <dbReference type="NCBI Taxonomy" id="1423796"/>
    <lineage>
        <taxon>Bacteria</taxon>
        <taxon>Bacillati</taxon>
        <taxon>Bacillota</taxon>
        <taxon>Bacilli</taxon>
        <taxon>Lactobacillales</taxon>
        <taxon>Lactobacillaceae</taxon>
        <taxon>Loigolactobacillus</taxon>
    </lineage>
</organism>
<dbReference type="SMART" id="SM00967">
    <property type="entry name" value="SpoU_sub_bind"/>
    <property type="match status" value="1"/>
</dbReference>
<dbReference type="Pfam" id="PF00588">
    <property type="entry name" value="SpoU_methylase"/>
    <property type="match status" value="1"/>
</dbReference>
<proteinExistence type="inferred from homology"/>
<keyword evidence="2 5" id="KW-0489">Methyltransferase</keyword>
<sequence length="251" mass="27399">MPVITSPKNELIKQLRKLNRKKNRLQQQRYLIEGTHLVTEALKANQPVTQVLLSTELKTWPELPDTITVQWISPQVAKALSSTVTTQGIFAILPLPKQQQPERLTGTWLLLDDVQDPGNIGTMVRTADAAGLTGVVLSSGSTDLYSAKVLRAMQGSHFHLPLYQGDLPTWLAQFKAAGLPIFGSELNPAAVNFRQVPAQSQFALIMGNEGNGMESALLTQTDQNLYIPIKGHAESLNVAVAAGILLFQLKS</sequence>
<comment type="similarity">
    <text evidence="1">Belongs to the class IV-like SAM-binding methyltransferase superfamily. RNA methyltransferase TrmH family.</text>
</comment>
<dbReference type="InterPro" id="IPR029028">
    <property type="entry name" value="Alpha/beta_knot_MTases"/>
</dbReference>
<dbReference type="CDD" id="cd18095">
    <property type="entry name" value="SpoU-like_rRNA-MTase"/>
    <property type="match status" value="1"/>
</dbReference>
<dbReference type="AlphaFoldDB" id="A0A0R2D1A4"/>
<comment type="caution">
    <text evidence="5">The sequence shown here is derived from an EMBL/GenBank/DDBJ whole genome shotgun (WGS) entry which is preliminary data.</text>
</comment>
<dbReference type="Gene3D" id="3.40.1280.10">
    <property type="match status" value="1"/>
</dbReference>
<dbReference type="GO" id="GO:0006396">
    <property type="term" value="P:RNA processing"/>
    <property type="evidence" value="ECO:0007669"/>
    <property type="project" value="InterPro"/>
</dbReference>
<dbReference type="InterPro" id="IPR029064">
    <property type="entry name" value="Ribosomal_eL30-like_sf"/>
</dbReference>
<dbReference type="GO" id="GO:0032259">
    <property type="term" value="P:methylation"/>
    <property type="evidence" value="ECO:0007669"/>
    <property type="project" value="UniProtKB-KW"/>
</dbReference>
<protein>
    <submittedName>
        <fullName evidence="5">tRNA rRNA methyltransferase</fullName>
    </submittedName>
</protein>
<reference evidence="5 6" key="1">
    <citation type="journal article" date="2015" name="Genome Announc.">
        <title>Expanding the biotechnology potential of lactobacilli through comparative genomics of 213 strains and associated genera.</title>
        <authorList>
            <person name="Sun Z."/>
            <person name="Harris H.M."/>
            <person name="McCann A."/>
            <person name="Guo C."/>
            <person name="Argimon S."/>
            <person name="Zhang W."/>
            <person name="Yang X."/>
            <person name="Jeffery I.B."/>
            <person name="Cooney J.C."/>
            <person name="Kagawa T.F."/>
            <person name="Liu W."/>
            <person name="Song Y."/>
            <person name="Salvetti E."/>
            <person name="Wrobel A."/>
            <person name="Rasinkangas P."/>
            <person name="Parkhill J."/>
            <person name="Rea M.C."/>
            <person name="O'Sullivan O."/>
            <person name="Ritari J."/>
            <person name="Douillard F.P."/>
            <person name="Paul Ross R."/>
            <person name="Yang R."/>
            <person name="Briner A.E."/>
            <person name="Felis G.E."/>
            <person name="de Vos W.M."/>
            <person name="Barrangou R."/>
            <person name="Klaenhammer T.R."/>
            <person name="Caufield P.W."/>
            <person name="Cui Y."/>
            <person name="Zhang H."/>
            <person name="O'Toole P.W."/>
        </authorList>
    </citation>
    <scope>NUCLEOTIDE SEQUENCE [LARGE SCALE GENOMIC DNA]</scope>
    <source>
        <strain evidence="5 6">DSM 20253</strain>
    </source>
</reference>
<evidence type="ECO:0000313" key="5">
    <source>
        <dbReference type="EMBL" id="KRM97773.1"/>
    </source>
</evidence>
<dbReference type="InterPro" id="IPR053888">
    <property type="entry name" value="MRM3-like_sub_bind"/>
</dbReference>
<gene>
    <name evidence="5" type="ORF">FC24_GL001379</name>
</gene>
<dbReference type="InterPro" id="IPR051259">
    <property type="entry name" value="rRNA_Methyltransferase"/>
</dbReference>
<accession>A0A0R2D1A4</accession>
<dbReference type="GO" id="GO:0005737">
    <property type="term" value="C:cytoplasm"/>
    <property type="evidence" value="ECO:0007669"/>
    <property type="project" value="UniProtKB-ARBA"/>
</dbReference>
<dbReference type="InterPro" id="IPR013123">
    <property type="entry name" value="SpoU_subst-bd"/>
</dbReference>
<dbReference type="OrthoDB" id="9785673at2"/>
<dbReference type="Pfam" id="PF22435">
    <property type="entry name" value="MRM3-like_sub_bind"/>
    <property type="match status" value="1"/>
</dbReference>
<evidence type="ECO:0000256" key="2">
    <source>
        <dbReference type="ARBA" id="ARBA00022603"/>
    </source>
</evidence>
<evidence type="ECO:0000259" key="4">
    <source>
        <dbReference type="SMART" id="SM00967"/>
    </source>
</evidence>
<dbReference type="GO" id="GO:0008173">
    <property type="term" value="F:RNA methyltransferase activity"/>
    <property type="evidence" value="ECO:0007669"/>
    <property type="project" value="InterPro"/>
</dbReference>
<dbReference type="PATRIC" id="fig|1423796.3.peg.1406"/>
<dbReference type="Gene3D" id="3.30.1330.30">
    <property type="match status" value="1"/>
</dbReference>
<evidence type="ECO:0000313" key="6">
    <source>
        <dbReference type="Proteomes" id="UP000051638"/>
    </source>
</evidence>
<dbReference type="SUPFAM" id="SSF55315">
    <property type="entry name" value="L30e-like"/>
    <property type="match status" value="1"/>
</dbReference>
<dbReference type="EMBL" id="AYYI01000036">
    <property type="protein sequence ID" value="KRM97773.1"/>
    <property type="molecule type" value="Genomic_DNA"/>
</dbReference>